<reference evidence="5 6" key="1">
    <citation type="submission" date="2018-04" db="EMBL/GenBank/DDBJ databases">
        <title>The genome of golden apple snail Pomacea canaliculata provides insight into stress tolerance and invasive adaptation.</title>
        <authorList>
            <person name="Liu C."/>
            <person name="Liu B."/>
            <person name="Ren Y."/>
            <person name="Zhang Y."/>
            <person name="Wang H."/>
            <person name="Li S."/>
            <person name="Jiang F."/>
            <person name="Yin L."/>
            <person name="Zhang G."/>
            <person name="Qian W."/>
            <person name="Fan W."/>
        </authorList>
    </citation>
    <scope>NUCLEOTIDE SEQUENCE [LARGE SCALE GENOMIC DNA]</scope>
    <source>
        <strain evidence="5">SZHN2017</strain>
        <tissue evidence="5">Muscle</tissue>
    </source>
</reference>
<dbReference type="GO" id="GO:0005737">
    <property type="term" value="C:cytoplasm"/>
    <property type="evidence" value="ECO:0007669"/>
    <property type="project" value="TreeGrafter"/>
</dbReference>
<comment type="cofactor">
    <cofactor evidence="4">
        <name>Mg(2+)</name>
        <dbReference type="ChEBI" id="CHEBI:18420"/>
    </cofactor>
    <text evidence="4">Divalent metal ions. Mg(2+) is the most effective.</text>
</comment>
<feature type="binding site" evidence="3">
    <location>
        <position position="248"/>
    </location>
    <ligand>
        <name>substrate</name>
    </ligand>
</feature>
<dbReference type="STRING" id="400727.A0A2T7PKU0"/>
<keyword evidence="6" id="KW-1185">Reference proteome</keyword>
<feature type="binding site" evidence="4">
    <location>
        <position position="55"/>
    </location>
    <ligand>
        <name>Mg(2+)</name>
        <dbReference type="ChEBI" id="CHEBI:18420"/>
    </ligand>
</feature>
<feature type="binding site" evidence="4">
    <location>
        <position position="57"/>
    </location>
    <ligand>
        <name>Mg(2+)</name>
        <dbReference type="ChEBI" id="CHEBI:18420"/>
    </ligand>
</feature>
<dbReference type="AlphaFoldDB" id="A0A2T7PKU0"/>
<dbReference type="InterPro" id="IPR006349">
    <property type="entry name" value="PGP_euk"/>
</dbReference>
<feature type="binding site" evidence="4">
    <location>
        <position position="273"/>
    </location>
    <ligand>
        <name>Mg(2+)</name>
        <dbReference type="ChEBI" id="CHEBI:18420"/>
    </ligand>
</feature>
<dbReference type="Pfam" id="PF13242">
    <property type="entry name" value="Hydrolase_like"/>
    <property type="match status" value="1"/>
</dbReference>
<proteinExistence type="predicted"/>
<dbReference type="PIRSF" id="PIRSF000915">
    <property type="entry name" value="PGP-type_phosphatase"/>
    <property type="match status" value="1"/>
</dbReference>
<evidence type="ECO:0000256" key="4">
    <source>
        <dbReference type="PIRSR" id="PIRSR000915-3"/>
    </source>
</evidence>
<dbReference type="PANTHER" id="PTHR19288:SF93">
    <property type="entry name" value="FI11325P-RELATED"/>
    <property type="match status" value="1"/>
</dbReference>
<dbReference type="Proteomes" id="UP000245119">
    <property type="component" value="Linkage Group LG3"/>
</dbReference>
<dbReference type="NCBIfam" id="TIGR01460">
    <property type="entry name" value="HAD-SF-IIA"/>
    <property type="match status" value="1"/>
</dbReference>
<evidence type="ECO:0000313" key="5">
    <source>
        <dbReference type="EMBL" id="PVD34041.1"/>
    </source>
</evidence>
<dbReference type="Pfam" id="PF13344">
    <property type="entry name" value="Hydrolase_6"/>
    <property type="match status" value="1"/>
</dbReference>
<dbReference type="Gene3D" id="3.40.50.1000">
    <property type="entry name" value="HAD superfamily/HAD-like"/>
    <property type="match status" value="2"/>
</dbReference>
<keyword evidence="1" id="KW-0378">Hydrolase</keyword>
<evidence type="ECO:0000256" key="2">
    <source>
        <dbReference type="PIRSR" id="PIRSR000915-1"/>
    </source>
</evidence>
<organism evidence="5 6">
    <name type="scientific">Pomacea canaliculata</name>
    <name type="common">Golden apple snail</name>
    <dbReference type="NCBI Taxonomy" id="400727"/>
    <lineage>
        <taxon>Eukaryota</taxon>
        <taxon>Metazoa</taxon>
        <taxon>Spiralia</taxon>
        <taxon>Lophotrochozoa</taxon>
        <taxon>Mollusca</taxon>
        <taxon>Gastropoda</taxon>
        <taxon>Caenogastropoda</taxon>
        <taxon>Architaenioglossa</taxon>
        <taxon>Ampullarioidea</taxon>
        <taxon>Ampullariidae</taxon>
        <taxon>Pomacea</taxon>
    </lineage>
</organism>
<accession>A0A2T7PKU0</accession>
<protein>
    <recommendedName>
        <fullName evidence="7">Phosphoglycolate phosphatase</fullName>
    </recommendedName>
</protein>
<dbReference type="PANTHER" id="PTHR19288">
    <property type="entry name" value="4-NITROPHENYLPHOSPHATASE-RELATED"/>
    <property type="match status" value="1"/>
</dbReference>
<dbReference type="EMBL" id="PZQS01000003">
    <property type="protein sequence ID" value="PVD34041.1"/>
    <property type="molecule type" value="Genomic_DNA"/>
</dbReference>
<dbReference type="InterPro" id="IPR006357">
    <property type="entry name" value="HAD-SF_hydro_IIA"/>
</dbReference>
<dbReference type="GO" id="GO:0016791">
    <property type="term" value="F:phosphatase activity"/>
    <property type="evidence" value="ECO:0007669"/>
    <property type="project" value="InterPro"/>
</dbReference>
<dbReference type="NCBIfam" id="TIGR01452">
    <property type="entry name" value="PGP_euk"/>
    <property type="match status" value="1"/>
</dbReference>
<evidence type="ECO:0000256" key="1">
    <source>
        <dbReference type="ARBA" id="ARBA00022801"/>
    </source>
</evidence>
<dbReference type="SUPFAM" id="SSF56784">
    <property type="entry name" value="HAD-like"/>
    <property type="match status" value="1"/>
</dbReference>
<feature type="active site" description="Proton donor" evidence="2">
    <location>
        <position position="57"/>
    </location>
</feature>
<dbReference type="OrthoDB" id="413953at2759"/>
<keyword evidence="4" id="KW-0479">Metal-binding</keyword>
<sequence length="334" mass="36837">MFRQPQRRRAMTRLVIPLEKTRLSGVKKCSKMACRLLDKSSAEELIHTTDNFLFDCDGVLWDGKGVIPGSPETIAKLKALGKRVFYVTNNSSKTRKEYVLQCQKFGFDATEEEFASTSYVSALYLKNLDFKDKVYVVGNPAMATELDACGIKYTGIGPDPLHGNLDDWLKMELDPQVKCVLVGFDSHLSYMKIMKAATYLQNPDCLFLATNEDTHLPVNNCPIRIPGTGTMVKAVAWPAQREPVVMGKPEPSMFEVLRKTHGLDPARTVMVGDRLNTDIGLAKVCGLKSLLVLTGVAKMSDLPKNNVEKSCGVGDCSELPDLYTSSLGNLGAFI</sequence>
<dbReference type="GO" id="GO:0046872">
    <property type="term" value="F:metal ion binding"/>
    <property type="evidence" value="ECO:0007669"/>
    <property type="project" value="UniProtKB-KW"/>
</dbReference>
<feature type="active site" description="Nucleophile" evidence="2">
    <location>
        <position position="55"/>
    </location>
</feature>
<evidence type="ECO:0000313" key="6">
    <source>
        <dbReference type="Proteomes" id="UP000245119"/>
    </source>
</evidence>
<keyword evidence="4" id="KW-0460">Magnesium</keyword>
<dbReference type="InterPro" id="IPR036412">
    <property type="entry name" value="HAD-like_sf"/>
</dbReference>
<gene>
    <name evidence="5" type="ORF">C0Q70_05303</name>
</gene>
<comment type="caution">
    <text evidence="5">The sequence shown here is derived from an EMBL/GenBank/DDBJ whole genome shotgun (WGS) entry which is preliminary data.</text>
</comment>
<name>A0A2T7PKU0_POMCA</name>
<evidence type="ECO:0008006" key="7">
    <source>
        <dbReference type="Google" id="ProtNLM"/>
    </source>
</evidence>
<dbReference type="InterPro" id="IPR023214">
    <property type="entry name" value="HAD_sf"/>
</dbReference>
<evidence type="ECO:0000256" key="3">
    <source>
        <dbReference type="PIRSR" id="PIRSR000915-2"/>
    </source>
</evidence>